<evidence type="ECO:0000256" key="4">
    <source>
        <dbReference type="SAM" id="MobiDB-lite"/>
    </source>
</evidence>
<name>A0A286UNP4_9AGAM</name>
<proteinExistence type="inferred from homology"/>
<keyword evidence="3" id="KW-0539">Nucleus</keyword>
<comment type="subcellular location">
    <subcellularLocation>
        <location evidence="1">Nucleus</location>
    </subcellularLocation>
</comment>
<dbReference type="PANTHER" id="PTHR13486:SF2">
    <property type="entry name" value="SPLICING FACTOR C9ORF78"/>
    <property type="match status" value="1"/>
</dbReference>
<evidence type="ECO:0000256" key="1">
    <source>
        <dbReference type="ARBA" id="ARBA00004123"/>
    </source>
</evidence>
<evidence type="ECO:0000256" key="3">
    <source>
        <dbReference type="ARBA" id="ARBA00023242"/>
    </source>
</evidence>
<evidence type="ECO:0000313" key="5">
    <source>
        <dbReference type="EMBL" id="PAV21213.1"/>
    </source>
</evidence>
<comment type="caution">
    <text evidence="5">The sequence shown here is derived from an EMBL/GenBank/DDBJ whole genome shotgun (WGS) entry which is preliminary data.</text>
</comment>
<dbReference type="OrthoDB" id="5627at2759"/>
<dbReference type="PANTHER" id="PTHR13486">
    <property type="entry name" value="TELOMERE LENGTH AND SILENCING PROTEIN 1 TLS1 FAMILY MEMBER"/>
    <property type="match status" value="1"/>
</dbReference>
<feature type="compositionally biased region" description="Basic and acidic residues" evidence="4">
    <location>
        <begin position="75"/>
        <end position="89"/>
    </location>
</feature>
<keyword evidence="6" id="KW-1185">Reference proteome</keyword>
<dbReference type="EMBL" id="NBII01000003">
    <property type="protein sequence ID" value="PAV21213.1"/>
    <property type="molecule type" value="Genomic_DNA"/>
</dbReference>
<dbReference type="AlphaFoldDB" id="A0A286UNP4"/>
<feature type="region of interest" description="Disordered" evidence="4">
    <location>
        <begin position="75"/>
        <end position="95"/>
    </location>
</feature>
<protein>
    <submittedName>
        <fullName evidence="5">Uncharacterized protein</fullName>
    </submittedName>
</protein>
<dbReference type="InParanoid" id="A0A286UNP4"/>
<dbReference type="Proteomes" id="UP000217199">
    <property type="component" value="Unassembled WGS sequence"/>
</dbReference>
<organism evidence="5 6">
    <name type="scientific">Pyrrhoderma noxium</name>
    <dbReference type="NCBI Taxonomy" id="2282107"/>
    <lineage>
        <taxon>Eukaryota</taxon>
        <taxon>Fungi</taxon>
        <taxon>Dikarya</taxon>
        <taxon>Basidiomycota</taxon>
        <taxon>Agaricomycotina</taxon>
        <taxon>Agaricomycetes</taxon>
        <taxon>Hymenochaetales</taxon>
        <taxon>Hymenochaetaceae</taxon>
        <taxon>Pyrrhoderma</taxon>
    </lineage>
</organism>
<dbReference type="GO" id="GO:0000398">
    <property type="term" value="P:mRNA splicing, via spliceosome"/>
    <property type="evidence" value="ECO:0007669"/>
    <property type="project" value="TreeGrafter"/>
</dbReference>
<dbReference type="GO" id="GO:0005681">
    <property type="term" value="C:spliceosomal complex"/>
    <property type="evidence" value="ECO:0007669"/>
    <property type="project" value="TreeGrafter"/>
</dbReference>
<dbReference type="STRING" id="2282107.A0A286UNP4"/>
<accession>A0A286UNP4</accession>
<evidence type="ECO:0000313" key="6">
    <source>
        <dbReference type="Proteomes" id="UP000217199"/>
    </source>
</evidence>
<sequence length="107" mass="12750">MLTAIPEVDLGMDTRLKNIEETEKAKRAVADARRERRHNNDEEHLVATRFYKPNLRQKSDADIIRDAKLEAMGLRPEDYEARRNQHEKPQTATDEMVMERFKKRMRK</sequence>
<evidence type="ECO:0000256" key="2">
    <source>
        <dbReference type="ARBA" id="ARBA00007643"/>
    </source>
</evidence>
<dbReference type="InterPro" id="IPR010756">
    <property type="entry name" value="Tls1-like"/>
</dbReference>
<comment type="similarity">
    <text evidence="2">Belongs to the TLS1 family.</text>
</comment>
<gene>
    <name evidence="5" type="ORF">PNOK_0384000</name>
</gene>
<dbReference type="Pfam" id="PF07052">
    <property type="entry name" value="Hep_59"/>
    <property type="match status" value="1"/>
</dbReference>
<reference evidence="5 6" key="1">
    <citation type="journal article" date="2017" name="Mol. Ecol.">
        <title>Comparative and population genomic landscape of Phellinus noxius: A hypervariable fungus causing root rot in trees.</title>
        <authorList>
            <person name="Chung C.L."/>
            <person name="Lee T.J."/>
            <person name="Akiba M."/>
            <person name="Lee H.H."/>
            <person name="Kuo T.H."/>
            <person name="Liu D."/>
            <person name="Ke H.M."/>
            <person name="Yokoi T."/>
            <person name="Roa M.B."/>
            <person name="Lu M.J."/>
            <person name="Chang Y.Y."/>
            <person name="Ann P.J."/>
            <person name="Tsai J.N."/>
            <person name="Chen C.Y."/>
            <person name="Tzean S.S."/>
            <person name="Ota Y."/>
            <person name="Hattori T."/>
            <person name="Sahashi N."/>
            <person name="Liou R.F."/>
            <person name="Kikuchi T."/>
            <person name="Tsai I.J."/>
        </authorList>
    </citation>
    <scope>NUCLEOTIDE SEQUENCE [LARGE SCALE GENOMIC DNA]</scope>
    <source>
        <strain evidence="5 6">FFPRI411160</strain>
    </source>
</reference>